<dbReference type="PANTHER" id="PTHR10492">
    <property type="match status" value="1"/>
</dbReference>
<evidence type="ECO:0000259" key="4">
    <source>
        <dbReference type="Pfam" id="PF14214"/>
    </source>
</evidence>
<evidence type="ECO:0000259" key="3">
    <source>
        <dbReference type="Pfam" id="PF05970"/>
    </source>
</evidence>
<dbReference type="KEGG" id="dosa:Os02g0480100"/>
<comment type="catalytic activity">
    <reaction evidence="1">
        <text>ATP + H2O = ADP + phosphate + H(+)</text>
        <dbReference type="Rhea" id="RHEA:13065"/>
        <dbReference type="ChEBI" id="CHEBI:15377"/>
        <dbReference type="ChEBI" id="CHEBI:15378"/>
        <dbReference type="ChEBI" id="CHEBI:30616"/>
        <dbReference type="ChEBI" id="CHEBI:43474"/>
        <dbReference type="ChEBI" id="CHEBI:456216"/>
        <dbReference type="EC" id="5.6.2.3"/>
    </reaction>
</comment>
<dbReference type="Pfam" id="PF21530">
    <property type="entry name" value="Pif1_2B_dom"/>
    <property type="match status" value="1"/>
</dbReference>
<dbReference type="GO" id="GO:0043139">
    <property type="term" value="F:5'-3' DNA helicase activity"/>
    <property type="evidence" value="ECO:0007669"/>
    <property type="project" value="UniProtKB-EC"/>
</dbReference>
<dbReference type="Pfam" id="PF14214">
    <property type="entry name" value="Helitron_like_N"/>
    <property type="match status" value="1"/>
</dbReference>
<feature type="region of interest" description="Disordered" evidence="2">
    <location>
        <begin position="282"/>
        <end position="307"/>
    </location>
</feature>
<dbReference type="EMBL" id="AP008208">
    <property type="protein sequence ID" value="BAF08763.2"/>
    <property type="molecule type" value="Genomic_DNA"/>
</dbReference>
<dbReference type="PANTHER" id="PTHR10492:SF99">
    <property type="entry name" value="ATP-DEPENDENT DNA HELICASE"/>
    <property type="match status" value="1"/>
</dbReference>
<gene>
    <name evidence="6" type="ordered locus">Os02g0480100</name>
</gene>
<feature type="region of interest" description="Disordered" evidence="2">
    <location>
        <begin position="1"/>
        <end position="113"/>
    </location>
</feature>
<feature type="compositionally biased region" description="Basic residues" evidence="2">
    <location>
        <begin position="85"/>
        <end position="94"/>
    </location>
</feature>
<dbReference type="GO" id="GO:0006281">
    <property type="term" value="P:DNA repair"/>
    <property type="evidence" value="ECO:0007669"/>
    <property type="project" value="UniProtKB-KW"/>
</dbReference>
<keyword evidence="1" id="KW-0347">Helicase</keyword>
<reference evidence="6 7" key="1">
    <citation type="journal article" date="2005" name="Nature">
        <title>The map-based sequence of the rice genome.</title>
        <authorList>
            <consortium name="International rice genome sequencing project (IRGSP)"/>
            <person name="Matsumoto T."/>
            <person name="Wu J."/>
            <person name="Kanamori H."/>
            <person name="Katayose Y."/>
            <person name="Fujisawa M."/>
            <person name="Namiki N."/>
            <person name="Mizuno H."/>
            <person name="Yamamoto K."/>
            <person name="Antonio B.A."/>
            <person name="Baba T."/>
            <person name="Sakata K."/>
            <person name="Nagamura Y."/>
            <person name="Aoki H."/>
            <person name="Arikawa K."/>
            <person name="Arita K."/>
            <person name="Bito T."/>
            <person name="Chiden Y."/>
            <person name="Fujitsuka N."/>
            <person name="Fukunaka R."/>
            <person name="Hamada M."/>
            <person name="Harada C."/>
            <person name="Hayashi A."/>
            <person name="Hijishita S."/>
            <person name="Honda M."/>
            <person name="Hosokawa S."/>
            <person name="Ichikawa Y."/>
            <person name="Idonuma A."/>
            <person name="Iijima M."/>
            <person name="Ikeda M."/>
            <person name="Ikeno M."/>
            <person name="Ito K."/>
            <person name="Ito S."/>
            <person name="Ito T."/>
            <person name="Ito Y."/>
            <person name="Ito Y."/>
            <person name="Iwabuchi A."/>
            <person name="Kamiya K."/>
            <person name="Karasawa W."/>
            <person name="Kurita K."/>
            <person name="Katagiri S."/>
            <person name="Kikuta A."/>
            <person name="Kobayashi H."/>
            <person name="Kobayashi N."/>
            <person name="Machita K."/>
            <person name="Maehara T."/>
            <person name="Masukawa M."/>
            <person name="Mizubayashi T."/>
            <person name="Mukai Y."/>
            <person name="Nagasaki H."/>
            <person name="Nagata Y."/>
            <person name="Naito S."/>
            <person name="Nakashima M."/>
            <person name="Nakama Y."/>
            <person name="Nakamichi Y."/>
            <person name="Nakamura M."/>
            <person name="Meguro A."/>
            <person name="Negishi M."/>
            <person name="Ohta I."/>
            <person name="Ohta T."/>
            <person name="Okamoto M."/>
            <person name="Ono N."/>
            <person name="Saji S."/>
            <person name="Sakaguchi M."/>
            <person name="Sakai K."/>
            <person name="Shibata M."/>
            <person name="Shimokawa T."/>
            <person name="Song J."/>
            <person name="Takazaki Y."/>
            <person name="Terasawa K."/>
            <person name="Tsugane M."/>
            <person name="Tsuji K."/>
            <person name="Ueda S."/>
            <person name="Waki K."/>
            <person name="Yamagata H."/>
            <person name="Yamamoto M."/>
            <person name="Yamamoto S."/>
            <person name="Yamane H."/>
            <person name="Yoshiki S."/>
            <person name="Yoshihara R."/>
            <person name="Yukawa K."/>
            <person name="Zhong H."/>
            <person name="Yano M."/>
            <person name="Yuan Q."/>
            <person name="Ouyang S."/>
            <person name="Liu J."/>
            <person name="Jones K.M."/>
            <person name="Gansberger K."/>
            <person name="Moffat K."/>
            <person name="Hill J."/>
            <person name="Bera J."/>
            <person name="Fadrosh D."/>
            <person name="Jin S."/>
            <person name="Johri S."/>
            <person name="Kim M."/>
            <person name="Overton L."/>
            <person name="Reardon M."/>
            <person name="Tsitrin T."/>
            <person name="Vuong H."/>
            <person name="Weaver B."/>
            <person name="Ciecko A."/>
            <person name="Tallon L."/>
            <person name="Jackson J."/>
            <person name="Pai G."/>
            <person name="Aken S.V."/>
            <person name="Utterback T."/>
            <person name="Reidmuller S."/>
            <person name="Feldblyum T."/>
            <person name="Hsiao J."/>
            <person name="Zismann V."/>
            <person name="Iobst S."/>
            <person name="de Vazeille A.R."/>
            <person name="Buell C.R."/>
            <person name="Ying K."/>
            <person name="Li Y."/>
            <person name="Lu T."/>
            <person name="Huang Y."/>
            <person name="Zhao Q."/>
            <person name="Feng Q."/>
            <person name="Zhang L."/>
            <person name="Zhu J."/>
            <person name="Weng Q."/>
            <person name="Mu J."/>
            <person name="Lu Y."/>
            <person name="Fan D."/>
            <person name="Liu Y."/>
            <person name="Guan J."/>
            <person name="Zhang Y."/>
            <person name="Yu S."/>
            <person name="Liu X."/>
            <person name="Zhang Y."/>
            <person name="Hong G."/>
            <person name="Han B."/>
            <person name="Choisne N."/>
            <person name="Demange N."/>
            <person name="Orjeda G."/>
            <person name="Samain S."/>
            <person name="Cattolico L."/>
            <person name="Pelletier E."/>
            <person name="Couloux A."/>
            <person name="Segurens B."/>
            <person name="Wincker P."/>
            <person name="D'Hont A."/>
            <person name="Scarpelli C."/>
            <person name="Weissenbach J."/>
            <person name="Salanoubat M."/>
            <person name="Quetier F."/>
            <person name="Yu Y."/>
            <person name="Kim H.R."/>
            <person name="Rambo T."/>
            <person name="Currie J."/>
            <person name="Collura K."/>
            <person name="Luo M."/>
            <person name="Yang T."/>
            <person name="Ammiraju J.S.S."/>
            <person name="Engler F."/>
            <person name="Soderlund C."/>
            <person name="Wing R.A."/>
            <person name="Palmer L.E."/>
            <person name="de la Bastide M."/>
            <person name="Spiegel L."/>
            <person name="Nascimento L."/>
            <person name="Zutavern T."/>
            <person name="O'Shaughnessy A."/>
            <person name="Dike S."/>
            <person name="Dedhia N."/>
            <person name="Preston R."/>
            <person name="Balija V."/>
            <person name="McCombie W.R."/>
            <person name="Chow T."/>
            <person name="Chen H."/>
            <person name="Chung M."/>
            <person name="Chen C."/>
            <person name="Shaw J."/>
            <person name="Wu H."/>
            <person name="Hsiao K."/>
            <person name="Chao Y."/>
            <person name="Chu M."/>
            <person name="Cheng C."/>
            <person name="Hour A."/>
            <person name="Lee P."/>
            <person name="Lin S."/>
            <person name="Lin Y."/>
            <person name="Liou J."/>
            <person name="Liu S."/>
            <person name="Hsing Y."/>
            <person name="Raghuvanshi S."/>
            <person name="Mohanty A."/>
            <person name="Bharti A.K."/>
            <person name="Gaur A."/>
            <person name="Gupta V."/>
            <person name="Kumar D."/>
            <person name="Ravi V."/>
            <person name="Vij S."/>
            <person name="Kapur A."/>
            <person name="Khurana P."/>
            <person name="Khurana P."/>
            <person name="Khurana J.P."/>
            <person name="Tyagi A.K."/>
            <person name="Gaikwad K."/>
            <person name="Singh A."/>
            <person name="Dalal V."/>
            <person name="Srivastava S."/>
            <person name="Dixit A."/>
            <person name="Pal A.K."/>
            <person name="Ghazi I.A."/>
            <person name="Yadav M."/>
            <person name="Pandit A."/>
            <person name="Bhargava A."/>
            <person name="Sureshbabu K."/>
            <person name="Batra K."/>
            <person name="Sharma T.R."/>
            <person name="Mohapatra T."/>
            <person name="Singh N.K."/>
            <person name="Messing J."/>
            <person name="Nelson A.B."/>
            <person name="Fuks G."/>
            <person name="Kavchok S."/>
            <person name="Keizer G."/>
            <person name="Linton E."/>
            <person name="Llaca V."/>
            <person name="Song R."/>
            <person name="Tanyolac B."/>
            <person name="Young S."/>
            <person name="Ho-Il K."/>
            <person name="Hahn J.H."/>
            <person name="Sangsakoo G."/>
            <person name="Vanavichit A."/>
            <person name="de Mattos Luiz.A.T."/>
            <person name="Zimmer P.D."/>
            <person name="Malone G."/>
            <person name="Dellagostin O."/>
            <person name="de Oliveira A.C."/>
            <person name="Bevan M."/>
            <person name="Bancroft I."/>
            <person name="Minx P."/>
            <person name="Cordum H."/>
            <person name="Wilson R."/>
            <person name="Cheng Z."/>
            <person name="Jin W."/>
            <person name="Jiang J."/>
            <person name="Leong S.A."/>
            <person name="Iwama H."/>
            <person name="Gojobori T."/>
            <person name="Itoh T."/>
            <person name="Niimura Y."/>
            <person name="Fujii Y."/>
            <person name="Habara T."/>
            <person name="Sakai H."/>
            <person name="Sato Y."/>
            <person name="Wilson G."/>
            <person name="Kumar K."/>
            <person name="McCouch S."/>
            <person name="Juretic N."/>
            <person name="Hoen D."/>
            <person name="Wright S."/>
            <person name="Bruskiewich R."/>
            <person name="Bureau T."/>
            <person name="Miyao A."/>
            <person name="Hirochika H."/>
            <person name="Nishikawa T."/>
            <person name="Kadowaki K."/>
            <person name="Sugiura M."/>
            <person name="Burr B."/>
            <person name="Sasaki T."/>
        </authorList>
    </citation>
    <scope>NUCLEOTIDE SEQUENCE [LARGE SCALE GENOMIC DNA]</scope>
    <source>
        <strain evidence="7">cv. Nipponbare</strain>
    </source>
</reference>
<evidence type="ECO:0000259" key="5">
    <source>
        <dbReference type="Pfam" id="PF21530"/>
    </source>
</evidence>
<evidence type="ECO:0000256" key="2">
    <source>
        <dbReference type="SAM" id="MobiDB-lite"/>
    </source>
</evidence>
<dbReference type="FunFam" id="3.40.50.300:FF:002884">
    <property type="entry name" value="ATP-dependent DNA helicase"/>
    <property type="match status" value="1"/>
</dbReference>
<name>Q0E175_ORYSJ</name>
<keyword evidence="1" id="KW-0233">DNA recombination</keyword>
<dbReference type="CDD" id="cd18809">
    <property type="entry name" value="SF1_C_RecD"/>
    <property type="match status" value="1"/>
</dbReference>
<evidence type="ECO:0000313" key="6">
    <source>
        <dbReference type="EMBL" id="BAF08763.2"/>
    </source>
</evidence>
<dbReference type="InterPro" id="IPR027417">
    <property type="entry name" value="P-loop_NTPase"/>
</dbReference>
<keyword evidence="1" id="KW-0378">Hydrolase</keyword>
<feature type="compositionally biased region" description="Acidic residues" evidence="2">
    <location>
        <begin position="282"/>
        <end position="297"/>
    </location>
</feature>
<keyword evidence="1" id="KW-0547">Nucleotide-binding</keyword>
<feature type="compositionally biased region" description="Polar residues" evidence="2">
    <location>
        <begin position="39"/>
        <end position="50"/>
    </location>
</feature>
<dbReference type="SUPFAM" id="SSF52540">
    <property type="entry name" value="P-loop containing nucleoside triphosphate hydrolases"/>
    <property type="match status" value="2"/>
</dbReference>
<protein>
    <recommendedName>
        <fullName evidence="1">ATP-dependent DNA helicase</fullName>
        <ecNumber evidence="1">5.6.2.3</ecNumber>
    </recommendedName>
</protein>
<dbReference type="GO" id="GO:0016887">
    <property type="term" value="F:ATP hydrolysis activity"/>
    <property type="evidence" value="ECO:0007669"/>
    <property type="project" value="RHEA"/>
</dbReference>
<evidence type="ECO:0000313" key="7">
    <source>
        <dbReference type="Proteomes" id="UP000000763"/>
    </source>
</evidence>
<keyword evidence="1" id="KW-0227">DNA damage</keyword>
<evidence type="ECO:0000256" key="1">
    <source>
        <dbReference type="RuleBase" id="RU363044"/>
    </source>
</evidence>
<dbReference type="Proteomes" id="UP000000763">
    <property type="component" value="Chromosome 2"/>
</dbReference>
<feature type="domain" description="DNA helicase Pif1-like 2B" evidence="5">
    <location>
        <begin position="1313"/>
        <end position="1359"/>
    </location>
</feature>
<dbReference type="Gene3D" id="3.40.50.300">
    <property type="entry name" value="P-loop containing nucleotide triphosphate hydrolases"/>
    <property type="match status" value="1"/>
</dbReference>
<keyword evidence="1" id="KW-0234">DNA repair</keyword>
<keyword evidence="1" id="KW-0067">ATP-binding</keyword>
<organism evidence="6 7">
    <name type="scientific">Oryza sativa subsp. japonica</name>
    <name type="common">Rice</name>
    <dbReference type="NCBI Taxonomy" id="39947"/>
    <lineage>
        <taxon>Eukaryota</taxon>
        <taxon>Viridiplantae</taxon>
        <taxon>Streptophyta</taxon>
        <taxon>Embryophyta</taxon>
        <taxon>Tracheophyta</taxon>
        <taxon>Spermatophyta</taxon>
        <taxon>Magnoliopsida</taxon>
        <taxon>Liliopsida</taxon>
        <taxon>Poales</taxon>
        <taxon>Poaceae</taxon>
        <taxon>BOP clade</taxon>
        <taxon>Oryzoideae</taxon>
        <taxon>Oryzeae</taxon>
        <taxon>Oryzinae</taxon>
        <taxon>Oryza</taxon>
        <taxon>Oryza sativa</taxon>
    </lineage>
</organism>
<sequence>MDNILGGSTQSCTKTGPLADITNISGSGLTNRRGRGGNKSLSASPTSSNGSHEDVSDLTVAELKRKRARDRYAALTPQQKDDRNKKARERRKRKKEETQEETQASEREASHLNITPRRLPFTIINNVAHYGPNEVPMSRVTQLTTLNMNSADFTVHNSGCENHYDPIVTSGNQNTHSPMHESGIFQGNDRNECDHDDDISLARRDKPCAESIALECPEGSSPSLLNPKPCLEATGDVPSTSSLQTEHSTYHRTRSCTFDDDDMDSFMDDDSDDEYYMFVGLGDDEDDDMVQSDDDDTQSPTSSVPDPFDYVYSNIPQSTNVLKPEPDCKHCGAKRFQYEPPSFCCRDGKINLVQNETPPELMRLWTSSDPDAKHFRDNIRYFNGHFSFTTLGVSLDKAFANMSSGVYTFRAHGQICHNIHSFSPRDSGPEHLELYFYDDDPTLSHRFQHSPSLDQDVIRTVADVLRNNPYSETFRSLGQAEDLANYRVTLNLDHRLDQRRYNVPVAIEPFYGCYDPLSYPLFFPRGESGWHQGLPKDKITMEDANARNGDDPDCNSRIQVSIRDYYCYKFQMRRGIFNPILHGGRLFQQFAVDMYIKVESSRLDYVRNNQKEIRADLYQGLMDSIQAGESRASAVGKRTVLPASFIGGGRNMKRRYMDAMALVQKYGKPNVFLTMTSNPKWDEITRELDPGQTPQDRPDLVVRVFRAKLEDLKKQLFEKHILGKVIAHVYVVEFQKRGLPHAHFLLIMSGRYKLTSAEQYDRIVSAELPDKKKYPELYNMVVKHMMHGPCGRLNGTTTHESSTPQPRKARIHTHCIGDVMMVCSSIKAVKYLFKYLYKGHDKASISINEADKNGEIDEIQRYRDVRWVTPPEALWRIYGFDICHISPSVRQLQLHLPNMHMLAFDADKDLREVLDKEDAGRSMLTAYFEANRQHVWARDILYRDFPMWFTWQTPAERRGLIEADNTLDECLTEADDYRRNNACPYAVQQMVLIEIRGMLQSMGKEISSFPLPEIDESHDSTRGDPREIIEESSIVCSGERVFVDGPGGTGKTFLYRALLATVCGNGDIAVATATSGVAASIMPRGHSRFKIPLNIEEGSYCSFTKQSGTAKLLQMASLIIWDEASMTKRQAVEALDMSIRDIMGCPRSPFGGKTIVFGGDFRQVLPVIRKGTRSQITDATLRRSYLWDCKVQLKLVRNMRAQSDAWFADYLLRVGNGTEEVNKEGLIGLPSDICVSCKGNETDLERLIDTVFPNLNDNLTDPNYITCRAILSTRNEFVDRINMKMIERFRGDVMTYHSFDRADDDPHNYYPPEFLNSLTPNGLPPHVLKLKINCPIMLLRNIDPANGLCNGTRLVVRQFGKNAIDAEIVVGQHAGKRVFLPRIPLCPSDDEMFPFRFKRKQFLVRLSFALTINKAQGQTIPNAGVYLPEPVFSHGQLYVALSRATSRSNIKNTIDACRRQETKEKV</sequence>
<dbReference type="GO" id="GO:0006310">
    <property type="term" value="P:DNA recombination"/>
    <property type="evidence" value="ECO:0007669"/>
    <property type="project" value="UniProtKB-KW"/>
</dbReference>
<dbReference type="InterPro" id="IPR010285">
    <property type="entry name" value="DNA_helicase_pif1-like_DEAD"/>
</dbReference>
<dbReference type="InterPro" id="IPR049163">
    <property type="entry name" value="Pif1-like_2B_dom"/>
</dbReference>
<feature type="domain" description="Helitron helicase-like" evidence="4">
    <location>
        <begin position="565"/>
        <end position="746"/>
    </location>
</feature>
<accession>Q0E175</accession>
<dbReference type="GO" id="GO:0000723">
    <property type="term" value="P:telomere maintenance"/>
    <property type="evidence" value="ECO:0007669"/>
    <property type="project" value="InterPro"/>
</dbReference>
<dbReference type="EC" id="5.6.2.3" evidence="1"/>
<comment type="similarity">
    <text evidence="1">Belongs to the helicase family.</text>
</comment>
<feature type="domain" description="DNA helicase Pif1-like DEAD-box helicase" evidence="3">
    <location>
        <begin position="1029"/>
        <end position="1222"/>
    </location>
</feature>
<dbReference type="Pfam" id="PF05970">
    <property type="entry name" value="PIF1"/>
    <property type="match status" value="1"/>
</dbReference>
<reference evidence="7" key="2">
    <citation type="journal article" date="2008" name="Nucleic Acids Res.">
        <title>The rice annotation project database (RAP-DB): 2008 update.</title>
        <authorList>
            <consortium name="The rice annotation project (RAP)"/>
        </authorList>
    </citation>
    <scope>GENOME REANNOTATION</scope>
    <source>
        <strain evidence="7">cv. Nipponbare</strain>
    </source>
</reference>
<dbReference type="InterPro" id="IPR025476">
    <property type="entry name" value="Helitron_helicase-like"/>
</dbReference>
<feature type="compositionally biased region" description="Polar residues" evidence="2">
    <location>
        <begin position="1"/>
        <end position="14"/>
    </location>
</feature>
<proteinExistence type="inferred from homology"/>
<dbReference type="GO" id="GO:0005524">
    <property type="term" value="F:ATP binding"/>
    <property type="evidence" value="ECO:0007669"/>
    <property type="project" value="UniProtKB-KW"/>
</dbReference>
<comment type="cofactor">
    <cofactor evidence="1">
        <name>Mg(2+)</name>
        <dbReference type="ChEBI" id="CHEBI:18420"/>
    </cofactor>
</comment>